<evidence type="ECO:0000256" key="2">
    <source>
        <dbReference type="ARBA" id="ARBA00006285"/>
    </source>
</evidence>
<evidence type="ECO:0000256" key="4">
    <source>
        <dbReference type="ARBA" id="ARBA00022801"/>
    </source>
</evidence>
<dbReference type="PRINTS" id="PR00738">
    <property type="entry name" value="GLHYDRLASE20"/>
</dbReference>
<dbReference type="Gene3D" id="3.20.20.80">
    <property type="entry name" value="Glycosidases"/>
    <property type="match status" value="1"/>
</dbReference>
<evidence type="ECO:0000259" key="9">
    <source>
        <dbReference type="Pfam" id="PF02838"/>
    </source>
</evidence>
<keyword evidence="5" id="KW-0326">Glycosidase</keyword>
<keyword evidence="4 10" id="KW-0378">Hydrolase</keyword>
<dbReference type="InterPro" id="IPR017853">
    <property type="entry name" value="GH"/>
</dbReference>
<evidence type="ECO:0000256" key="7">
    <source>
        <dbReference type="SAM" id="SignalP"/>
    </source>
</evidence>
<dbReference type="AlphaFoldDB" id="A0A4V2VU03"/>
<dbReference type="GO" id="GO:0030203">
    <property type="term" value="P:glycosaminoglycan metabolic process"/>
    <property type="evidence" value="ECO:0007669"/>
    <property type="project" value="TreeGrafter"/>
</dbReference>
<keyword evidence="7" id="KW-0732">Signal</keyword>
<evidence type="ECO:0000256" key="6">
    <source>
        <dbReference type="PIRSR" id="PIRSR625705-1"/>
    </source>
</evidence>
<reference evidence="10 11" key="1">
    <citation type="submission" date="2019-03" db="EMBL/GenBank/DDBJ databases">
        <title>Genomic Encyclopedia of Type Strains, Phase IV (KMG-IV): sequencing the most valuable type-strain genomes for metagenomic binning, comparative biology and taxonomic classification.</title>
        <authorList>
            <person name="Goeker M."/>
        </authorList>
    </citation>
    <scope>NUCLEOTIDE SEQUENCE [LARGE SCALE GENOMIC DNA]</scope>
    <source>
        <strain evidence="10 11">DSM 22362</strain>
    </source>
</reference>
<dbReference type="EMBL" id="SMBZ01000039">
    <property type="protein sequence ID" value="TCV09871.1"/>
    <property type="molecule type" value="Genomic_DNA"/>
</dbReference>
<comment type="similarity">
    <text evidence="2">Belongs to the glycosyl hydrolase 20 family.</text>
</comment>
<evidence type="ECO:0000313" key="11">
    <source>
        <dbReference type="Proteomes" id="UP000295197"/>
    </source>
</evidence>
<feature type="signal peptide" evidence="7">
    <location>
        <begin position="1"/>
        <end position="22"/>
    </location>
</feature>
<dbReference type="InterPro" id="IPR029018">
    <property type="entry name" value="Hex-like_dom2"/>
</dbReference>
<name>A0A4V2VU03_9SPHI</name>
<dbReference type="GO" id="GO:0004563">
    <property type="term" value="F:beta-N-acetylhexosaminidase activity"/>
    <property type="evidence" value="ECO:0007669"/>
    <property type="project" value="UniProtKB-EC"/>
</dbReference>
<evidence type="ECO:0000259" key="8">
    <source>
        <dbReference type="Pfam" id="PF00728"/>
    </source>
</evidence>
<dbReference type="Gene3D" id="3.30.379.10">
    <property type="entry name" value="Chitobiase/beta-hexosaminidase domain 2-like"/>
    <property type="match status" value="1"/>
</dbReference>
<comment type="caution">
    <text evidence="10">The sequence shown here is derived from an EMBL/GenBank/DDBJ whole genome shotgun (WGS) entry which is preliminary data.</text>
</comment>
<dbReference type="SUPFAM" id="SSF55545">
    <property type="entry name" value="beta-N-acetylhexosaminidase-like domain"/>
    <property type="match status" value="1"/>
</dbReference>
<accession>A0A4V2VU03</accession>
<gene>
    <name evidence="10" type="ORF">EDC17_103927</name>
</gene>
<dbReference type="SUPFAM" id="SSF51445">
    <property type="entry name" value="(Trans)glycosidases"/>
    <property type="match status" value="1"/>
</dbReference>
<evidence type="ECO:0000256" key="1">
    <source>
        <dbReference type="ARBA" id="ARBA00001231"/>
    </source>
</evidence>
<dbReference type="EC" id="3.2.1.52" evidence="3"/>
<dbReference type="PANTHER" id="PTHR22600">
    <property type="entry name" value="BETA-HEXOSAMINIDASE"/>
    <property type="match status" value="1"/>
</dbReference>
<dbReference type="PANTHER" id="PTHR22600:SF57">
    <property type="entry name" value="BETA-N-ACETYLHEXOSAMINIDASE"/>
    <property type="match status" value="1"/>
</dbReference>
<evidence type="ECO:0000256" key="3">
    <source>
        <dbReference type="ARBA" id="ARBA00012663"/>
    </source>
</evidence>
<feature type="chain" id="PRO_5020508020" description="beta-N-acetylhexosaminidase" evidence="7">
    <location>
        <begin position="23"/>
        <end position="655"/>
    </location>
</feature>
<proteinExistence type="inferred from homology"/>
<dbReference type="Proteomes" id="UP000295197">
    <property type="component" value="Unassembled WGS sequence"/>
</dbReference>
<organism evidence="10 11">
    <name type="scientific">Sphingobacterium alimentarium</name>
    <dbReference type="NCBI Taxonomy" id="797292"/>
    <lineage>
        <taxon>Bacteria</taxon>
        <taxon>Pseudomonadati</taxon>
        <taxon>Bacteroidota</taxon>
        <taxon>Sphingobacteriia</taxon>
        <taxon>Sphingobacteriales</taxon>
        <taxon>Sphingobacteriaceae</taxon>
        <taxon>Sphingobacterium</taxon>
    </lineage>
</organism>
<dbReference type="GO" id="GO:0016020">
    <property type="term" value="C:membrane"/>
    <property type="evidence" value="ECO:0007669"/>
    <property type="project" value="TreeGrafter"/>
</dbReference>
<sequence length="655" mass="76071">MKNMIRLKVLFIFLAFYSAAYAQKNLIPQPQQMLLAPEKLDLSNGVWIKNTDQSLRAEYKLLDHLFASWNINKVKNSSKKRITTVSLHILPSLAGKEEVYNLLINANEIRITAKSAKGIFYGIQTLRQFDIENKKIQLASIHDEPAFSWRAFLIDVGRNYQPLEMIKEQIDIMSKYKLNVLHFHFTEDIAWRLESEKYPGLTDAAVMTRWKGKYYSKQDFKELIKYCQERHITFLPEIDMPGHSAAFMRFFGVDMQSDSGMVYIKELLTEFRTNFPELDLIHIGGDEVKITNKNFMPEITRHVEQLGFKKTFGWDPGSNLEPQTIRQMWMGGPKLIEKKGDKVYIESKHLYINHMDPLETVTTLFHRKIGEIDKEHKNLIGATLCSWPDRAVAKPEDMFLHSAIYPAILTFAERIWRGGGRPGWVSNIVPANDPDYADFVAFESRLLAHNTQYFENMPFPYTSQLGLKWELIGPFANEGDVHRSFQVEQNPYDVSIKVDQIVEGGTVILKHWFGNIIHSAIQNPEPNTTWYARTKIWSDKSGEQPFWIDFNNLSRSYLTDSPELDTWDYKGSQAYLNGKRINPPTWQQPGQKGESEVPLIDEGYAYRKPTMLYLKKGWNEVLLKLPVAAFRGRTWDNPAKWMFTFILLENEKIKN</sequence>
<dbReference type="InterPro" id="IPR025705">
    <property type="entry name" value="Beta_hexosaminidase_sua/sub"/>
</dbReference>
<protein>
    <recommendedName>
        <fullName evidence="3">beta-N-acetylhexosaminidase</fullName>
        <ecNumber evidence="3">3.2.1.52</ecNumber>
    </recommendedName>
</protein>
<feature type="domain" description="Beta-hexosaminidase bacterial type N-terminal" evidence="9">
    <location>
        <begin position="25"/>
        <end position="143"/>
    </location>
</feature>
<evidence type="ECO:0000256" key="5">
    <source>
        <dbReference type="ARBA" id="ARBA00023295"/>
    </source>
</evidence>
<feature type="domain" description="Glycoside hydrolase family 20 catalytic" evidence="8">
    <location>
        <begin position="147"/>
        <end position="248"/>
    </location>
</feature>
<dbReference type="InterPro" id="IPR015883">
    <property type="entry name" value="Glyco_hydro_20_cat"/>
</dbReference>
<comment type="catalytic activity">
    <reaction evidence="1">
        <text>Hydrolysis of terminal non-reducing N-acetyl-D-hexosamine residues in N-acetyl-beta-D-hexosaminides.</text>
        <dbReference type="EC" id="3.2.1.52"/>
    </reaction>
</comment>
<dbReference type="Pfam" id="PF02838">
    <property type="entry name" value="Glyco_hydro_20b"/>
    <property type="match status" value="1"/>
</dbReference>
<feature type="active site" description="Proton donor" evidence="6">
    <location>
        <position position="287"/>
    </location>
</feature>
<keyword evidence="11" id="KW-1185">Reference proteome</keyword>
<dbReference type="InterPro" id="IPR015882">
    <property type="entry name" value="HEX_bac_N"/>
</dbReference>
<dbReference type="Pfam" id="PF00728">
    <property type="entry name" value="Glyco_hydro_20"/>
    <property type="match status" value="1"/>
</dbReference>
<evidence type="ECO:0000313" key="10">
    <source>
        <dbReference type="EMBL" id="TCV09871.1"/>
    </source>
</evidence>
<dbReference type="GO" id="GO:0005975">
    <property type="term" value="P:carbohydrate metabolic process"/>
    <property type="evidence" value="ECO:0007669"/>
    <property type="project" value="InterPro"/>
</dbReference>